<sequence>MKKWNATQLKYLMAAVMVLDHIPHITGIVSPLWEGIFHAMTRCVGV</sequence>
<name>A0A139P119_STROR</name>
<evidence type="ECO:0008006" key="3">
    <source>
        <dbReference type="Google" id="ProtNLM"/>
    </source>
</evidence>
<dbReference type="PATRIC" id="fig|1303.78.peg.554"/>
<proteinExistence type="predicted"/>
<organism evidence="1 2">
    <name type="scientific">Streptococcus oralis</name>
    <dbReference type="NCBI Taxonomy" id="1303"/>
    <lineage>
        <taxon>Bacteria</taxon>
        <taxon>Bacillati</taxon>
        <taxon>Bacillota</taxon>
        <taxon>Bacilli</taxon>
        <taxon>Lactobacillales</taxon>
        <taxon>Streptococcaceae</taxon>
        <taxon>Streptococcus</taxon>
    </lineage>
</organism>
<evidence type="ECO:0000313" key="1">
    <source>
        <dbReference type="EMBL" id="KXT81922.1"/>
    </source>
</evidence>
<protein>
    <recommendedName>
        <fullName evidence="3">Beta-carotene 15,15'-monooxygenase</fullName>
    </recommendedName>
</protein>
<dbReference type="AlphaFoldDB" id="A0A139P119"/>
<reference evidence="1 2" key="1">
    <citation type="submission" date="2016-01" db="EMBL/GenBank/DDBJ databases">
        <title>Highly variable Streptococcus oralis are common among viridans streptococci isolated from primates.</title>
        <authorList>
            <person name="Denapaite D."/>
            <person name="Rieger M."/>
            <person name="Koendgen S."/>
            <person name="Brueckner R."/>
            <person name="Ochigava I."/>
            <person name="Kappeler P."/>
            <person name="Maetz-Rensing K."/>
            <person name="Leendertz F."/>
            <person name="Hakenbeck R."/>
        </authorList>
    </citation>
    <scope>NUCLEOTIDE SEQUENCE [LARGE SCALE GENOMIC DNA]</scope>
    <source>
        <strain evidence="1 2">DD15</strain>
    </source>
</reference>
<gene>
    <name evidence="1" type="ORF">SORDD15_00522</name>
</gene>
<evidence type="ECO:0000313" key="2">
    <source>
        <dbReference type="Proteomes" id="UP000070678"/>
    </source>
</evidence>
<dbReference type="Proteomes" id="UP000070678">
    <property type="component" value="Unassembled WGS sequence"/>
</dbReference>
<dbReference type="EMBL" id="LQNX01000031">
    <property type="protein sequence ID" value="KXT81922.1"/>
    <property type="molecule type" value="Genomic_DNA"/>
</dbReference>
<comment type="caution">
    <text evidence="1">The sequence shown here is derived from an EMBL/GenBank/DDBJ whole genome shotgun (WGS) entry which is preliminary data.</text>
</comment>
<accession>A0A139P119</accession>